<sequence length="257" mass="27602">MIWIGLIAAVAAVVCFFAARSAQGRAKTLRRVETFTADEVNQLHRAAGDAAGPGQFRYAVEVVGAVQPDGQPLTSQLAQRECVWHRHKVTHKYWETVRDNNGNTKRQERSRVVSEHTSGADFRVRDATGDVLVSPGKGVDQPEKILDNFEKGGGRGQNAITFGSFSLPIGSRSGTVGYRYEEWALLPGRTVFVHGEADDSTGRLVVGAPADGGLHLVSTRTQEELLSSEGKKERGFRVAAVVLGVVAVVGLLAALLG</sequence>
<evidence type="ECO:0000256" key="6">
    <source>
        <dbReference type="ARBA" id="ARBA00022723"/>
    </source>
</evidence>
<evidence type="ECO:0000256" key="4">
    <source>
        <dbReference type="ARBA" id="ARBA00022679"/>
    </source>
</evidence>
<evidence type="ECO:0000256" key="13">
    <source>
        <dbReference type="SAM" id="Phobius"/>
    </source>
</evidence>
<keyword evidence="4" id="KW-0808">Transferase</keyword>
<keyword evidence="10 13" id="KW-1133">Transmembrane helix</keyword>
<keyword evidence="8" id="KW-0833">Ubl conjugation pathway</keyword>
<feature type="region of interest" description="Disordered" evidence="12">
    <location>
        <begin position="99"/>
        <end position="120"/>
    </location>
</feature>
<dbReference type="PANTHER" id="PTHR47568:SF2">
    <property type="entry name" value="E3 UBIQUITIN-PROTEIN LIGASE SP1-RELATED"/>
    <property type="match status" value="1"/>
</dbReference>
<keyword evidence="5 13" id="KW-0812">Transmembrane</keyword>
<accession>A0A7X6HY29</accession>
<comment type="subcellular location">
    <subcellularLocation>
        <location evidence="2">Membrane</location>
        <topology evidence="2">Multi-pass membrane protein</topology>
    </subcellularLocation>
</comment>
<evidence type="ECO:0000256" key="9">
    <source>
        <dbReference type="ARBA" id="ARBA00022833"/>
    </source>
</evidence>
<evidence type="ECO:0000256" key="1">
    <source>
        <dbReference type="ARBA" id="ARBA00000900"/>
    </source>
</evidence>
<evidence type="ECO:0000256" key="11">
    <source>
        <dbReference type="ARBA" id="ARBA00023136"/>
    </source>
</evidence>
<dbReference type="GO" id="GO:0016567">
    <property type="term" value="P:protein ubiquitination"/>
    <property type="evidence" value="ECO:0007669"/>
    <property type="project" value="InterPro"/>
</dbReference>
<dbReference type="EMBL" id="JAAVJD010000021">
    <property type="protein sequence ID" value="NJQ04965.1"/>
    <property type="molecule type" value="Genomic_DNA"/>
</dbReference>
<evidence type="ECO:0000259" key="14">
    <source>
        <dbReference type="Pfam" id="PF12483"/>
    </source>
</evidence>
<dbReference type="GO" id="GO:0061630">
    <property type="term" value="F:ubiquitin protein ligase activity"/>
    <property type="evidence" value="ECO:0007669"/>
    <property type="project" value="UniProtKB-EC"/>
</dbReference>
<dbReference type="RefSeq" id="WP_167968263.1">
    <property type="nucleotide sequence ID" value="NZ_BHZG01000267.1"/>
</dbReference>
<dbReference type="Proteomes" id="UP000578686">
    <property type="component" value="Unassembled WGS sequence"/>
</dbReference>
<feature type="transmembrane region" description="Helical" evidence="13">
    <location>
        <begin position="236"/>
        <end position="256"/>
    </location>
</feature>
<keyword evidence="6" id="KW-0479">Metal-binding</keyword>
<feature type="domain" description="E3 Ubiquitin ligase MUL1-like" evidence="14">
    <location>
        <begin position="98"/>
        <end position="249"/>
    </location>
</feature>
<keyword evidence="16" id="KW-1185">Reference proteome</keyword>
<comment type="caution">
    <text evidence="15">The sequence shown here is derived from an EMBL/GenBank/DDBJ whole genome shotgun (WGS) entry which is preliminary data.</text>
</comment>
<dbReference type="EC" id="2.3.2.27" evidence="3"/>
<proteinExistence type="predicted"/>
<protein>
    <recommendedName>
        <fullName evidence="3">RING-type E3 ubiquitin transferase</fullName>
        <ecNumber evidence="3">2.3.2.27</ecNumber>
    </recommendedName>
</protein>
<comment type="catalytic activity">
    <reaction evidence="1">
        <text>S-ubiquitinyl-[E2 ubiquitin-conjugating enzyme]-L-cysteine + [acceptor protein]-L-lysine = [E2 ubiquitin-conjugating enzyme]-L-cysteine + N(6)-ubiquitinyl-[acceptor protein]-L-lysine.</text>
        <dbReference type="EC" id="2.3.2.27"/>
    </reaction>
</comment>
<evidence type="ECO:0000256" key="3">
    <source>
        <dbReference type="ARBA" id="ARBA00012483"/>
    </source>
</evidence>
<dbReference type="PANTHER" id="PTHR47568">
    <property type="match status" value="1"/>
</dbReference>
<dbReference type="GO" id="GO:0016020">
    <property type="term" value="C:membrane"/>
    <property type="evidence" value="ECO:0007669"/>
    <property type="project" value="UniProtKB-SubCell"/>
</dbReference>
<evidence type="ECO:0000256" key="12">
    <source>
        <dbReference type="SAM" id="MobiDB-lite"/>
    </source>
</evidence>
<gene>
    <name evidence="15" type="ORF">HCN56_05045</name>
</gene>
<keyword evidence="7" id="KW-0863">Zinc-finger</keyword>
<evidence type="ECO:0000256" key="2">
    <source>
        <dbReference type="ARBA" id="ARBA00004141"/>
    </source>
</evidence>
<feature type="compositionally biased region" description="Basic and acidic residues" evidence="12">
    <location>
        <begin position="105"/>
        <end position="114"/>
    </location>
</feature>
<dbReference type="InterPro" id="IPR022170">
    <property type="entry name" value="MUL1-like"/>
</dbReference>
<name>A0A7X6HY29_9ACTN</name>
<evidence type="ECO:0000256" key="8">
    <source>
        <dbReference type="ARBA" id="ARBA00022786"/>
    </source>
</evidence>
<evidence type="ECO:0000256" key="10">
    <source>
        <dbReference type="ARBA" id="ARBA00022989"/>
    </source>
</evidence>
<keyword evidence="11 13" id="KW-0472">Membrane</keyword>
<evidence type="ECO:0000256" key="7">
    <source>
        <dbReference type="ARBA" id="ARBA00022771"/>
    </source>
</evidence>
<organism evidence="15 16">
    <name type="scientific">Streptomyces lonarensis</name>
    <dbReference type="NCBI Taxonomy" id="700599"/>
    <lineage>
        <taxon>Bacteria</taxon>
        <taxon>Bacillati</taxon>
        <taxon>Actinomycetota</taxon>
        <taxon>Actinomycetes</taxon>
        <taxon>Kitasatosporales</taxon>
        <taxon>Streptomycetaceae</taxon>
        <taxon>Streptomyces</taxon>
    </lineage>
</organism>
<dbReference type="AlphaFoldDB" id="A0A7X6HY29"/>
<evidence type="ECO:0000313" key="15">
    <source>
        <dbReference type="EMBL" id="NJQ04965.1"/>
    </source>
</evidence>
<dbReference type="InterPro" id="IPR044231">
    <property type="entry name" value="SP1/SPL1"/>
</dbReference>
<evidence type="ECO:0000313" key="16">
    <source>
        <dbReference type="Proteomes" id="UP000578686"/>
    </source>
</evidence>
<dbReference type="GO" id="GO:0008270">
    <property type="term" value="F:zinc ion binding"/>
    <property type="evidence" value="ECO:0007669"/>
    <property type="project" value="UniProtKB-KW"/>
</dbReference>
<keyword evidence="9" id="KW-0862">Zinc</keyword>
<reference evidence="15 16" key="1">
    <citation type="submission" date="2020-03" db="EMBL/GenBank/DDBJ databases">
        <title>Draft genome of Streptomyces sp. ventii, isolated from the Axial Seamount in the Pacific Ocean, and resequencing of the two type strains Streptomyces lonarensis strain NCL 716 and Streptomyces bohaiensis strain 11A07.</title>
        <authorList>
            <person name="Loughran R.M."/>
            <person name="Pfannmuller K.M."/>
            <person name="Wasson B.J."/>
            <person name="Deadmond M.C."/>
            <person name="Paddock B.E."/>
            <person name="Koyack M.J."/>
            <person name="Gallegos D.A."/>
            <person name="Mitchell E.A."/>
            <person name="Ushijima B."/>
            <person name="Saw J.H."/>
            <person name="Mcphail K.L."/>
            <person name="Videau P."/>
        </authorList>
    </citation>
    <scope>NUCLEOTIDE SEQUENCE [LARGE SCALE GENOMIC DNA]</scope>
    <source>
        <strain evidence="15 16">NCL716</strain>
    </source>
</reference>
<dbReference type="Pfam" id="PF12483">
    <property type="entry name" value="GIDE"/>
    <property type="match status" value="1"/>
</dbReference>
<evidence type="ECO:0000256" key="5">
    <source>
        <dbReference type="ARBA" id="ARBA00022692"/>
    </source>
</evidence>